<dbReference type="CDD" id="cd09086">
    <property type="entry name" value="ExoIII-like_AP-endo"/>
    <property type="match status" value="1"/>
</dbReference>
<dbReference type="InterPro" id="IPR020848">
    <property type="entry name" value="AP_endonuclease_F1_CS"/>
</dbReference>
<name>A0ABT3WG54_9PROT</name>
<evidence type="ECO:0000256" key="6">
    <source>
        <dbReference type="ARBA" id="ARBA00022842"/>
    </source>
</evidence>
<dbReference type="InterPro" id="IPR005135">
    <property type="entry name" value="Endo/exonuclease/phosphatase"/>
</dbReference>
<accession>A0ABT3WG54</accession>
<proteinExistence type="inferred from homology"/>
<sequence>MSLTFASWNINSIRTRAHLVKDWLDRNPNCTLLCLQEIKCETEKFPNLFEEAGFHVAVAGQKTYNGVALISRVPLTVTANHLPGFESDEARYIEAEIEGVTIGNLYLPNGNSGGEAGFAKKLNFFDALHQRSLNLQKEERSFAFIGDYNVCPTDEDYAPKALSPDDALLRPESRAGFRRLLWSGLTDALRCLHPTGQHYTFWDYQAGAYQRNSGLRIDHALLSPRLADRLTSFIIDKDERGRERPSDHVPVVVTLS</sequence>
<dbReference type="EMBL" id="JANIDY010000001">
    <property type="protein sequence ID" value="MCX5617329.1"/>
    <property type="molecule type" value="Genomic_DNA"/>
</dbReference>
<dbReference type="NCBIfam" id="TIGR00195">
    <property type="entry name" value="exoDNase_III"/>
    <property type="match status" value="1"/>
</dbReference>
<dbReference type="InterPro" id="IPR037493">
    <property type="entry name" value="ExoIII-like"/>
</dbReference>
<evidence type="ECO:0000313" key="8">
    <source>
        <dbReference type="EMBL" id="MCX5617329.1"/>
    </source>
</evidence>
<dbReference type="GO" id="GO:0008311">
    <property type="term" value="F:double-stranded DNA 3'-5' DNA exonuclease activity"/>
    <property type="evidence" value="ECO:0007669"/>
    <property type="project" value="UniProtKB-EC"/>
</dbReference>
<dbReference type="RefSeq" id="WP_266116423.1">
    <property type="nucleotide sequence ID" value="NZ_JANIDY010000001.1"/>
</dbReference>
<dbReference type="PANTHER" id="PTHR43250:SF2">
    <property type="entry name" value="EXODEOXYRIBONUCLEASE III"/>
    <property type="match status" value="1"/>
</dbReference>
<dbReference type="InterPro" id="IPR036691">
    <property type="entry name" value="Endo/exonu/phosph_ase_sf"/>
</dbReference>
<dbReference type="NCBIfam" id="TIGR00633">
    <property type="entry name" value="xth"/>
    <property type="match status" value="1"/>
</dbReference>
<dbReference type="Pfam" id="PF03372">
    <property type="entry name" value="Exo_endo_phos"/>
    <property type="match status" value="1"/>
</dbReference>
<comment type="cofactor">
    <cofactor evidence="2">
        <name>Mg(2+)</name>
        <dbReference type="ChEBI" id="CHEBI:18420"/>
    </cofactor>
</comment>
<keyword evidence="6" id="KW-0460">Magnesium</keyword>
<dbReference type="PANTHER" id="PTHR43250">
    <property type="entry name" value="EXODEOXYRIBONUCLEASE III"/>
    <property type="match status" value="1"/>
</dbReference>
<comment type="cofactor">
    <cofactor evidence="1">
        <name>Mn(2+)</name>
        <dbReference type="ChEBI" id="CHEBI:29035"/>
    </cofactor>
</comment>
<keyword evidence="9" id="KW-1185">Reference proteome</keyword>
<evidence type="ECO:0000256" key="3">
    <source>
        <dbReference type="ARBA" id="ARBA00007092"/>
    </source>
</evidence>
<evidence type="ECO:0000256" key="4">
    <source>
        <dbReference type="ARBA" id="ARBA00022723"/>
    </source>
</evidence>
<dbReference type="Gene3D" id="3.60.10.10">
    <property type="entry name" value="Endonuclease/exonuclease/phosphatase"/>
    <property type="match status" value="1"/>
</dbReference>
<dbReference type="SUPFAM" id="SSF56219">
    <property type="entry name" value="DNase I-like"/>
    <property type="match status" value="1"/>
</dbReference>
<keyword evidence="5 8" id="KW-0378">Hydrolase</keyword>
<protein>
    <submittedName>
        <fullName evidence="8">Exodeoxyribonuclease III</fullName>
        <ecNumber evidence="8">3.1.11.2</ecNumber>
    </submittedName>
</protein>
<comment type="similarity">
    <text evidence="3">Belongs to the DNA repair enzymes AP/ExoA family.</text>
</comment>
<gene>
    <name evidence="8" type="primary">xth</name>
    <name evidence="8" type="ORF">NQF86_01395</name>
</gene>
<evidence type="ECO:0000256" key="1">
    <source>
        <dbReference type="ARBA" id="ARBA00001936"/>
    </source>
</evidence>
<dbReference type="InterPro" id="IPR004808">
    <property type="entry name" value="AP_endonuc_1"/>
</dbReference>
<dbReference type="PROSITE" id="PS51435">
    <property type="entry name" value="AP_NUCLEASE_F1_4"/>
    <property type="match status" value="1"/>
</dbReference>
<reference evidence="8" key="1">
    <citation type="submission" date="2022-07" db="EMBL/GenBank/DDBJ databases">
        <title>Bombella genomes.</title>
        <authorList>
            <person name="Harer L."/>
            <person name="Styblova S."/>
            <person name="Ehrmann M."/>
        </authorList>
    </citation>
    <scope>NUCLEOTIDE SEQUENCE</scope>
    <source>
        <strain evidence="8">TMW 2.2543</strain>
    </source>
</reference>
<evidence type="ECO:0000313" key="9">
    <source>
        <dbReference type="Proteomes" id="UP001165576"/>
    </source>
</evidence>
<dbReference type="Proteomes" id="UP001165576">
    <property type="component" value="Unassembled WGS sequence"/>
</dbReference>
<comment type="caution">
    <text evidence="8">The sequence shown here is derived from an EMBL/GenBank/DDBJ whole genome shotgun (WGS) entry which is preliminary data.</text>
</comment>
<feature type="domain" description="Endonuclease/exonuclease/phosphatase" evidence="7">
    <location>
        <begin position="6"/>
        <end position="248"/>
    </location>
</feature>
<keyword evidence="4" id="KW-0479">Metal-binding</keyword>
<organism evidence="8 9">
    <name type="scientific">Bombella pluederhausensis</name>
    <dbReference type="NCBI Taxonomy" id="2967336"/>
    <lineage>
        <taxon>Bacteria</taxon>
        <taxon>Pseudomonadati</taxon>
        <taxon>Pseudomonadota</taxon>
        <taxon>Alphaproteobacteria</taxon>
        <taxon>Acetobacterales</taxon>
        <taxon>Acetobacteraceae</taxon>
        <taxon>Bombella</taxon>
    </lineage>
</organism>
<evidence type="ECO:0000256" key="2">
    <source>
        <dbReference type="ARBA" id="ARBA00001946"/>
    </source>
</evidence>
<dbReference type="EC" id="3.1.11.2" evidence="8"/>
<evidence type="ECO:0000259" key="7">
    <source>
        <dbReference type="Pfam" id="PF03372"/>
    </source>
</evidence>
<evidence type="ECO:0000256" key="5">
    <source>
        <dbReference type="ARBA" id="ARBA00022801"/>
    </source>
</evidence>
<dbReference type="PROSITE" id="PS00728">
    <property type="entry name" value="AP_NUCLEASE_F1_3"/>
    <property type="match status" value="1"/>
</dbReference>